<accession>A0A501WVQ0</accession>
<evidence type="ECO:0000256" key="1">
    <source>
        <dbReference type="SAM" id="MobiDB-lite"/>
    </source>
</evidence>
<dbReference type="EMBL" id="VFRP01000012">
    <property type="protein sequence ID" value="TPE49956.1"/>
    <property type="molecule type" value="Genomic_DNA"/>
</dbReference>
<organism evidence="2 3">
    <name type="scientific">Amaricoccus solimangrovi</name>
    <dbReference type="NCBI Taxonomy" id="2589815"/>
    <lineage>
        <taxon>Bacteria</taxon>
        <taxon>Pseudomonadati</taxon>
        <taxon>Pseudomonadota</taxon>
        <taxon>Alphaproteobacteria</taxon>
        <taxon>Rhodobacterales</taxon>
        <taxon>Paracoccaceae</taxon>
        <taxon>Amaricoccus</taxon>
    </lineage>
</organism>
<keyword evidence="3" id="KW-1185">Reference proteome</keyword>
<comment type="caution">
    <text evidence="2">The sequence shown here is derived from an EMBL/GenBank/DDBJ whole genome shotgun (WGS) entry which is preliminary data.</text>
</comment>
<feature type="region of interest" description="Disordered" evidence="1">
    <location>
        <begin position="40"/>
        <end position="72"/>
    </location>
</feature>
<sequence length="72" mass="7518">MPVPLARAALIAGAVWIGGAAALVTSAEIDRRLHPLEYPLPYEMEGPADPAPSPDENSFGPVMPAPDEEPAI</sequence>
<gene>
    <name evidence="2" type="ORF">FJM51_13460</name>
</gene>
<reference evidence="2 3" key="1">
    <citation type="submission" date="2019-06" db="EMBL/GenBank/DDBJ databases">
        <title>A novel bacterium of genus Amaricoccus, isolated from marine sediment.</title>
        <authorList>
            <person name="Huang H."/>
            <person name="Mo K."/>
            <person name="Hu Y."/>
        </authorList>
    </citation>
    <scope>NUCLEOTIDE SEQUENCE [LARGE SCALE GENOMIC DNA]</scope>
    <source>
        <strain evidence="2 3">HB172011</strain>
    </source>
</reference>
<protein>
    <submittedName>
        <fullName evidence="2">Uncharacterized protein</fullName>
    </submittedName>
</protein>
<dbReference type="Proteomes" id="UP000319255">
    <property type="component" value="Unassembled WGS sequence"/>
</dbReference>
<proteinExistence type="predicted"/>
<name>A0A501WVQ0_9RHOB</name>
<evidence type="ECO:0000313" key="2">
    <source>
        <dbReference type="EMBL" id="TPE49956.1"/>
    </source>
</evidence>
<evidence type="ECO:0000313" key="3">
    <source>
        <dbReference type="Proteomes" id="UP000319255"/>
    </source>
</evidence>
<dbReference type="RefSeq" id="WP_140454654.1">
    <property type="nucleotide sequence ID" value="NZ_VFRP01000012.1"/>
</dbReference>
<dbReference type="AlphaFoldDB" id="A0A501WVQ0"/>